<sequence length="208" mass="24253">MKELKIAIAGEFRSGKSAVADYLDKRYGMAQFAFADELKCDFHKAYPDIPMVPKPRKGYQLYGQLMRYVHGEDYWINKCFNRIEVIRQAAIGYNILTDIEVKFKPVITDLRQHNELERCREEGYHIIKVLAPKSVRVQRAKDEGDSFSEEELQHETEVYVREMDTDFTIMNNGTIEDLYAEVDYIMSVINPGTVASQIQSFYNVRRSK</sequence>
<dbReference type="GeneID" id="15041779"/>
<gene>
    <name evidence="1" type="primary">orf022</name>
</gene>
<accession>M4HPU2</accession>
<dbReference type="OrthoDB" id="9152at10239"/>
<dbReference type="SUPFAM" id="SSF52540">
    <property type="entry name" value="P-loop containing nucleoside triphosphate hydrolases"/>
    <property type="match status" value="1"/>
</dbReference>
<reference evidence="1 2" key="1">
    <citation type="journal article" date="2013" name="Virol. J.">
        <title>Genome sequence and analysis of a broad-host range lytic bacteriophage that infects the Bacillus cereus group.</title>
        <authorList>
            <person name="El-Arabi T.F."/>
            <person name="Griffiths M.W."/>
            <person name="She Y.M."/>
            <person name="Villegas A."/>
            <person name="Lingohr E.J."/>
            <person name="Kropinski A.M."/>
        </authorList>
    </citation>
    <scope>NUCLEOTIDE SEQUENCE [LARGE SCALE GENOMIC DNA]</scope>
</reference>
<dbReference type="Gene3D" id="3.40.50.300">
    <property type="entry name" value="P-loop containing nucleotide triphosphate hydrolases"/>
    <property type="match status" value="1"/>
</dbReference>
<evidence type="ECO:0000313" key="1">
    <source>
        <dbReference type="EMBL" id="AFQ96330.1"/>
    </source>
</evidence>
<dbReference type="EMBL" id="JX094431">
    <property type="protein sequence ID" value="AFQ96330.1"/>
    <property type="molecule type" value="Genomic_DNA"/>
</dbReference>
<evidence type="ECO:0000313" key="2">
    <source>
        <dbReference type="Proteomes" id="UP000011865"/>
    </source>
</evidence>
<keyword evidence="2" id="KW-1185">Reference proteome</keyword>
<protein>
    <recommendedName>
        <fullName evidence="3">Dephospho-CoA kinase</fullName>
    </recommendedName>
</protein>
<dbReference type="KEGG" id="vg:15041779"/>
<organism evidence="1 2">
    <name type="scientific">Bacillus phage vB_BceM_Bc431v3</name>
    <dbReference type="NCBI Taxonomy" id="1195072"/>
    <lineage>
        <taxon>Viruses</taxon>
        <taxon>Duplodnaviria</taxon>
        <taxon>Heunggongvirae</taxon>
        <taxon>Uroviricota</taxon>
        <taxon>Caudoviricetes</taxon>
        <taxon>Herelleviridae</taxon>
        <taxon>Bastillevirinae</taxon>
        <taxon>Caeruleovirus</taxon>
        <taxon>Caeruleovirus Bc431</taxon>
    </lineage>
</organism>
<dbReference type="InterPro" id="IPR048444">
    <property type="entry name" value="DNMK"/>
</dbReference>
<proteinExistence type="predicted"/>
<name>M4HPU2_9CAUD</name>
<dbReference type="RefSeq" id="YP_007676920.1">
    <property type="nucleotide sequence ID" value="NC_020873.1"/>
</dbReference>
<evidence type="ECO:0008006" key="3">
    <source>
        <dbReference type="Google" id="ProtNLM"/>
    </source>
</evidence>
<dbReference type="Pfam" id="PF21448">
    <property type="entry name" value="DNMK"/>
    <property type="match status" value="1"/>
</dbReference>
<dbReference type="Proteomes" id="UP000011865">
    <property type="component" value="Segment"/>
</dbReference>
<dbReference type="InterPro" id="IPR027417">
    <property type="entry name" value="P-loop_NTPase"/>
</dbReference>